<evidence type="ECO:0000256" key="13">
    <source>
        <dbReference type="ARBA" id="ARBA00064920"/>
    </source>
</evidence>
<dbReference type="InterPro" id="IPR001356">
    <property type="entry name" value="HD"/>
</dbReference>
<evidence type="ECO:0000313" key="21">
    <source>
        <dbReference type="Proteomes" id="UP000306102"/>
    </source>
</evidence>
<evidence type="ECO:0000259" key="18">
    <source>
        <dbReference type="PROSITE" id="PS50071"/>
    </source>
</evidence>
<evidence type="ECO:0000256" key="10">
    <source>
        <dbReference type="ARBA" id="ARBA00023163"/>
    </source>
</evidence>
<keyword evidence="7" id="KW-0287">Flowering</keyword>
<dbReference type="InterPro" id="IPR024969">
    <property type="entry name" value="EIF3F/CSN6-like_C"/>
</dbReference>
<dbReference type="GO" id="GO:0043161">
    <property type="term" value="P:proteasome-mediated ubiquitin-dependent protein catabolic process"/>
    <property type="evidence" value="ECO:0007669"/>
    <property type="project" value="TreeGrafter"/>
</dbReference>
<proteinExistence type="inferred from homology"/>
<gene>
    <name evidence="20" type="ORF">TEA_000780</name>
</gene>
<dbReference type="GO" id="GO:0005838">
    <property type="term" value="C:proteasome regulatory particle"/>
    <property type="evidence" value="ECO:0007669"/>
    <property type="project" value="InterPro"/>
</dbReference>
<dbReference type="SMART" id="SM00232">
    <property type="entry name" value="JAB_MPN"/>
    <property type="match status" value="1"/>
</dbReference>
<evidence type="ECO:0000256" key="3">
    <source>
        <dbReference type="ARBA" id="ARBA00022473"/>
    </source>
</evidence>
<keyword evidence="3" id="KW-0217">Developmental protein</keyword>
<keyword evidence="9 15" id="KW-0371">Homeobox</keyword>
<dbReference type="InterPro" id="IPR037518">
    <property type="entry name" value="MPN"/>
</dbReference>
<evidence type="ECO:0000256" key="7">
    <source>
        <dbReference type="ARBA" id="ARBA00023089"/>
    </source>
</evidence>
<dbReference type="Gene3D" id="1.10.10.60">
    <property type="entry name" value="Homeodomain-like"/>
    <property type="match status" value="1"/>
</dbReference>
<feature type="DNA-binding region" description="Homeobox" evidence="15">
    <location>
        <begin position="25"/>
        <end position="89"/>
    </location>
</feature>
<feature type="domain" description="Homeobox" evidence="18">
    <location>
        <begin position="23"/>
        <end position="88"/>
    </location>
</feature>
<evidence type="ECO:0000313" key="20">
    <source>
        <dbReference type="EMBL" id="THG13413.1"/>
    </source>
</evidence>
<dbReference type="FunFam" id="3.40.140.10:FF:000013">
    <property type="entry name" value="26S proteasome non-ATPase regulatory subunit 7"/>
    <property type="match status" value="1"/>
</dbReference>
<dbReference type="GO" id="GO:0030154">
    <property type="term" value="P:cell differentiation"/>
    <property type="evidence" value="ECO:0007669"/>
    <property type="project" value="UniProtKB-KW"/>
</dbReference>
<dbReference type="InterPro" id="IPR000555">
    <property type="entry name" value="JAMM/MPN+_dom"/>
</dbReference>
<keyword evidence="17" id="KW-0812">Transmembrane</keyword>
<evidence type="ECO:0000256" key="4">
    <source>
        <dbReference type="ARBA" id="ARBA00022782"/>
    </source>
</evidence>
<dbReference type="Pfam" id="PF13012">
    <property type="entry name" value="MitMem_reg"/>
    <property type="match status" value="1"/>
</dbReference>
<comment type="similarity">
    <text evidence="12">Belongs to the WUS homeobox family.</text>
</comment>
<feature type="transmembrane region" description="Helical" evidence="17">
    <location>
        <begin position="417"/>
        <end position="437"/>
    </location>
</feature>
<dbReference type="GO" id="GO:0009908">
    <property type="term" value="P:flower development"/>
    <property type="evidence" value="ECO:0007669"/>
    <property type="project" value="UniProtKB-KW"/>
</dbReference>
<evidence type="ECO:0000256" key="16">
    <source>
        <dbReference type="RuleBase" id="RU000682"/>
    </source>
</evidence>
<keyword evidence="21" id="KW-1185">Reference proteome</keyword>
<dbReference type="PANTHER" id="PTHR10540:SF7">
    <property type="entry name" value="26S PROTEASOME NON-ATPASE REGULATORY SUBUNIT 7"/>
    <property type="match status" value="1"/>
</dbReference>
<keyword evidence="5" id="KW-0647">Proteasome</keyword>
<keyword evidence="6" id="KW-0805">Transcription regulation</keyword>
<dbReference type="SUPFAM" id="SSF46689">
    <property type="entry name" value="Homeodomain-like"/>
    <property type="match status" value="1"/>
</dbReference>
<keyword evidence="4" id="KW-0221">Differentiation</keyword>
<keyword evidence="17" id="KW-0472">Membrane</keyword>
<dbReference type="Pfam" id="PF01398">
    <property type="entry name" value="JAB"/>
    <property type="match status" value="1"/>
</dbReference>
<dbReference type="PANTHER" id="PTHR10540">
    <property type="entry name" value="EUKARYOTIC TRANSLATION INITIATION FACTOR 3 SUBUNIT F-RELATED"/>
    <property type="match status" value="1"/>
</dbReference>
<keyword evidence="11 15" id="KW-0539">Nucleus</keyword>
<dbReference type="CDD" id="cd08062">
    <property type="entry name" value="MPN_RPN7_8"/>
    <property type="match status" value="1"/>
</dbReference>
<name>A0A4S4EB49_CAMSN</name>
<evidence type="ECO:0000256" key="8">
    <source>
        <dbReference type="ARBA" id="ARBA00023125"/>
    </source>
</evidence>
<dbReference type="GO" id="GO:0008237">
    <property type="term" value="F:metallopeptidase activity"/>
    <property type="evidence" value="ECO:0007669"/>
    <property type="project" value="InterPro"/>
</dbReference>
<evidence type="ECO:0000256" key="14">
    <source>
        <dbReference type="ARBA" id="ARBA00068485"/>
    </source>
</evidence>
<evidence type="ECO:0000256" key="17">
    <source>
        <dbReference type="SAM" id="Phobius"/>
    </source>
</evidence>
<accession>A0A4S4EB49</accession>
<evidence type="ECO:0000256" key="12">
    <source>
        <dbReference type="ARBA" id="ARBA00024040"/>
    </source>
</evidence>
<evidence type="ECO:0000256" key="11">
    <source>
        <dbReference type="ARBA" id="ARBA00023242"/>
    </source>
</evidence>
<evidence type="ECO:0000256" key="1">
    <source>
        <dbReference type="ARBA" id="ARBA00004123"/>
    </source>
</evidence>
<comment type="similarity">
    <text evidence="2">Belongs to the peptidase M67A family.</text>
</comment>
<feature type="domain" description="MPN" evidence="19">
    <location>
        <begin position="234"/>
        <end position="371"/>
    </location>
</feature>
<organism evidence="20 21">
    <name type="scientific">Camellia sinensis var. sinensis</name>
    <name type="common">China tea</name>
    <dbReference type="NCBI Taxonomy" id="542762"/>
    <lineage>
        <taxon>Eukaryota</taxon>
        <taxon>Viridiplantae</taxon>
        <taxon>Streptophyta</taxon>
        <taxon>Embryophyta</taxon>
        <taxon>Tracheophyta</taxon>
        <taxon>Spermatophyta</taxon>
        <taxon>Magnoliopsida</taxon>
        <taxon>eudicotyledons</taxon>
        <taxon>Gunneridae</taxon>
        <taxon>Pentapetalae</taxon>
        <taxon>asterids</taxon>
        <taxon>Ericales</taxon>
        <taxon>Theaceae</taxon>
        <taxon>Camellia</taxon>
    </lineage>
</organism>
<dbReference type="Proteomes" id="UP000306102">
    <property type="component" value="Unassembled WGS sequence"/>
</dbReference>
<dbReference type="EMBL" id="SDRB02005890">
    <property type="protein sequence ID" value="THG13413.1"/>
    <property type="molecule type" value="Genomic_DNA"/>
</dbReference>
<protein>
    <recommendedName>
        <fullName evidence="14">Protein WUSCHEL</fullName>
    </recommendedName>
</protein>
<comment type="subunit">
    <text evidence="13">Component of the 19S regulatory particle (RP/PA700) lid subcomplex of the 26S proteasome. The 26S proteasome is composed of a core protease (CP), known as the 20S proteasome, capped at one or both ends by the 19S regulatory particle (RP/PA700). The RP/PA700 complex is composed of at least 17 different subunits in two subcomplexes, the base and the lid, which form the portions proximal and distal to the 20S proteolytic core, respectively.</text>
</comment>
<dbReference type="InterPro" id="IPR009057">
    <property type="entry name" value="Homeodomain-like_sf"/>
</dbReference>
<dbReference type="PROSITE" id="PS50249">
    <property type="entry name" value="MPN"/>
    <property type="match status" value="1"/>
</dbReference>
<dbReference type="GO" id="GO:0005634">
    <property type="term" value="C:nucleus"/>
    <property type="evidence" value="ECO:0007669"/>
    <property type="project" value="UniProtKB-SubCell"/>
</dbReference>
<evidence type="ECO:0000256" key="15">
    <source>
        <dbReference type="PROSITE-ProRule" id="PRU00108"/>
    </source>
</evidence>
<keyword evidence="17" id="KW-1133">Transmembrane helix</keyword>
<evidence type="ECO:0000256" key="5">
    <source>
        <dbReference type="ARBA" id="ARBA00022942"/>
    </source>
</evidence>
<evidence type="ECO:0000256" key="2">
    <source>
        <dbReference type="ARBA" id="ARBA00008568"/>
    </source>
</evidence>
<keyword evidence="10" id="KW-0804">Transcription</keyword>
<keyword evidence="8 15" id="KW-0238">DNA-binding</keyword>
<evidence type="ECO:0000256" key="6">
    <source>
        <dbReference type="ARBA" id="ARBA00023015"/>
    </source>
</evidence>
<comment type="subcellular location">
    <subcellularLocation>
        <location evidence="1 15 16">Nucleus</location>
    </subcellularLocation>
</comment>
<dbReference type="InterPro" id="IPR033858">
    <property type="entry name" value="MPN_RPN7_8"/>
</dbReference>
<reference evidence="20 21" key="1">
    <citation type="journal article" date="2018" name="Proc. Natl. Acad. Sci. U.S.A.">
        <title>Draft genome sequence of Camellia sinensis var. sinensis provides insights into the evolution of the tea genome and tea quality.</title>
        <authorList>
            <person name="Wei C."/>
            <person name="Yang H."/>
            <person name="Wang S."/>
            <person name="Zhao J."/>
            <person name="Liu C."/>
            <person name="Gao L."/>
            <person name="Xia E."/>
            <person name="Lu Y."/>
            <person name="Tai Y."/>
            <person name="She G."/>
            <person name="Sun J."/>
            <person name="Cao H."/>
            <person name="Tong W."/>
            <person name="Gao Q."/>
            <person name="Li Y."/>
            <person name="Deng W."/>
            <person name="Jiang X."/>
            <person name="Wang W."/>
            <person name="Chen Q."/>
            <person name="Zhang S."/>
            <person name="Li H."/>
            <person name="Wu J."/>
            <person name="Wang P."/>
            <person name="Li P."/>
            <person name="Shi C."/>
            <person name="Zheng F."/>
            <person name="Jian J."/>
            <person name="Huang B."/>
            <person name="Shan D."/>
            <person name="Shi M."/>
            <person name="Fang C."/>
            <person name="Yue Y."/>
            <person name="Li F."/>
            <person name="Li D."/>
            <person name="Wei S."/>
            <person name="Han B."/>
            <person name="Jiang C."/>
            <person name="Yin Y."/>
            <person name="Xia T."/>
            <person name="Zhang Z."/>
            <person name="Bennetzen J.L."/>
            <person name="Zhao S."/>
            <person name="Wan X."/>
        </authorList>
    </citation>
    <scope>NUCLEOTIDE SEQUENCE [LARGE SCALE GENOMIC DNA]</scope>
    <source>
        <strain evidence="21">cv. Shuchazao</strain>
        <tissue evidence="20">Leaf</tissue>
    </source>
</reference>
<dbReference type="FunFam" id="1.10.10.60:FF:000118">
    <property type="entry name" value="WUSCHEL-related homeobox 11"/>
    <property type="match status" value="1"/>
</dbReference>
<sequence>MDDIGMSGFCVKPRCGGGNGGGAGNKCGRWNPTVEQVKVLTDLFRAGLRTPSTDQIQKISSQLSFYGKIESKNVFYWFQNHKARERQKRRRVSVTEQHEIHREDRVSVSSAKHLVSINQVSGPERAMETLQLFPLNSFSESDSEKLRLFANECKAEMNHPPLDLRLSFIVLMRCFLGLQNWSYLGSGSFFEIHVLTLPRNHVRLGIVSRVRALLSRKMDVIKTQQISARSIEKVIVHPLVLLSIVDHYNRVARDTKKRVVGVLLGASFRGTVDVTNSYAVPFEEDDKDPSIWFLDHNYHESMFSMFRRINAKEHVVGWYSTGPKLRENDLNIHGLFNDYVPNPVLVIIDVQPKEMGIPTKAYYAVEEVKENATQKSQKVFVHVPSEIAAHEVEEIGVEHLLRDVKDTTISTLATEVFFLYCSGFLFLACLVTGKLAALKGLDARLQEIRSYLDLVIDGKLPLNHEILCHLQDVFNLLPNLNVTELIKAFAVKTNDMMLVTYLSSLIRSVIALHNLINNKMLNKEHEKAEDSKPVAVPAAAGS</sequence>
<dbReference type="Gene3D" id="3.40.140.10">
    <property type="entry name" value="Cytidine Deaminase, domain 2"/>
    <property type="match status" value="1"/>
</dbReference>
<dbReference type="CDD" id="cd00086">
    <property type="entry name" value="homeodomain"/>
    <property type="match status" value="1"/>
</dbReference>
<dbReference type="PROSITE" id="PS50071">
    <property type="entry name" value="HOMEOBOX_2"/>
    <property type="match status" value="1"/>
</dbReference>
<dbReference type="AlphaFoldDB" id="A0A4S4EB49"/>
<comment type="caution">
    <text evidence="20">The sequence shown here is derived from an EMBL/GenBank/DDBJ whole genome shotgun (WGS) entry which is preliminary data.</text>
</comment>
<dbReference type="GO" id="GO:0003677">
    <property type="term" value="F:DNA binding"/>
    <property type="evidence" value="ECO:0007669"/>
    <property type="project" value="UniProtKB-UniRule"/>
</dbReference>
<dbReference type="STRING" id="542762.A0A4S4EB49"/>
<evidence type="ECO:0000259" key="19">
    <source>
        <dbReference type="PROSITE" id="PS50249"/>
    </source>
</evidence>
<dbReference type="Pfam" id="PF00046">
    <property type="entry name" value="Homeodomain"/>
    <property type="match status" value="1"/>
</dbReference>
<evidence type="ECO:0000256" key="9">
    <source>
        <dbReference type="ARBA" id="ARBA00023155"/>
    </source>
</evidence>
<dbReference type="SMART" id="SM00389">
    <property type="entry name" value="HOX"/>
    <property type="match status" value="1"/>
</dbReference>